<dbReference type="Proteomes" id="UP000002770">
    <property type="component" value="Unassembled WGS sequence"/>
</dbReference>
<evidence type="ECO:0000256" key="2">
    <source>
        <dbReference type="ARBA" id="ARBA00022603"/>
    </source>
</evidence>
<keyword evidence="10" id="KW-1185">Reference proteome</keyword>
<dbReference type="SUPFAM" id="SSF53335">
    <property type="entry name" value="S-adenosyl-L-methionine-dependent methyltransferases"/>
    <property type="match status" value="1"/>
</dbReference>
<dbReference type="EC" id="2.1.1.72" evidence="1"/>
<sequence>MYEIQPQYNPDILSFIANLSSDEVFTPPVIVNQILDLLPKHIWHDKHIKFLDPACKSGVFLREIAKRLLHGLEKEIPNIQERINHIYTKQLYGIAITELTALLSRRSVYCSRFADSKYSITTEFDTPEGNIIFNYVSHEWHKNRCRFCGATKQIYDRGNELETHAYQFIHTNNPEEIFNMKFDIIVGNPPYQLKVGVEKENYAVPLYHLFVQQAKKLNPRLLAMIIPSRWFAGGRGLDEFRSEMLNDIRIRKLVDYPNATDCFPGVDISGGVCYFLWDRENKGDCEITNIRGNNQSTTKPMIRPLLEENGDSFIRFNESIPIIRKIAAFNEPTFGSLVSPQTPFGIISSFKDFQQKHFADAIKIYTTSGIGFIRKNQVLRNQQWINDWKVYIAAAYGERGQYPYRFLGKPFIGEPNSCCTQAYLLIGTFSDEKTCTNVMSYIQTKFFRFCIMLKKNTQHAMRDKYALVPMQDFSEAWTDDKLYKKYNLTTDDIAFIDSMVRPMELSDER</sequence>
<dbReference type="InterPro" id="IPR002052">
    <property type="entry name" value="DNA_methylase_N6_adenine_CS"/>
</dbReference>
<dbReference type="PROSITE" id="PS00092">
    <property type="entry name" value="N6_MTASE"/>
    <property type="match status" value="1"/>
</dbReference>
<dbReference type="PANTHER" id="PTHR33841">
    <property type="entry name" value="DNA METHYLTRANSFERASE YEEA-RELATED"/>
    <property type="match status" value="1"/>
</dbReference>
<reference evidence="9 10" key="1">
    <citation type="journal article" date="2011" name="BMC Genomics">
        <title>Insight into cross-talk between intra-amoebal pathogens.</title>
        <authorList>
            <person name="Gimenez G."/>
            <person name="Bertelli C."/>
            <person name="Moliner C."/>
            <person name="Robert C."/>
            <person name="Raoult D."/>
            <person name="Fournier P.E."/>
            <person name="Greub G."/>
        </authorList>
    </citation>
    <scope>NUCLEOTIDE SEQUENCE [LARGE SCALE GENOMIC DNA]</scope>
    <source>
        <strain evidence="9 10">LLAP12</strain>
    </source>
</reference>
<keyword evidence="2" id="KW-0489">Methyltransferase</keyword>
<keyword evidence="6" id="KW-0238">DNA-binding</keyword>
<dbReference type="PANTHER" id="PTHR33841:SF6">
    <property type="entry name" value="TYPE II METHYLTRANSFERASE M.HINDII"/>
    <property type="match status" value="1"/>
</dbReference>
<keyword evidence="5" id="KW-0680">Restriction system</keyword>
<name>G9ELI9_9GAMM</name>
<accession>G9ELI9</accession>
<evidence type="ECO:0000256" key="5">
    <source>
        <dbReference type="ARBA" id="ARBA00022747"/>
    </source>
</evidence>
<dbReference type="STRING" id="658187.LDG_5989"/>
<dbReference type="GO" id="GO:0032259">
    <property type="term" value="P:methylation"/>
    <property type="evidence" value="ECO:0007669"/>
    <property type="project" value="UniProtKB-KW"/>
</dbReference>
<dbReference type="InterPro" id="IPR011639">
    <property type="entry name" value="MethylTrfase_TaqI-like_dom"/>
</dbReference>
<keyword evidence="4" id="KW-0949">S-adenosyl-L-methionine</keyword>
<evidence type="ECO:0000256" key="6">
    <source>
        <dbReference type="ARBA" id="ARBA00023125"/>
    </source>
</evidence>
<dbReference type="AlphaFoldDB" id="G9ELI9"/>
<gene>
    <name evidence="9" type="ORF">LDG_5989</name>
</gene>
<dbReference type="GO" id="GO:0009307">
    <property type="term" value="P:DNA restriction-modification system"/>
    <property type="evidence" value="ECO:0007669"/>
    <property type="project" value="UniProtKB-KW"/>
</dbReference>
<evidence type="ECO:0000259" key="8">
    <source>
        <dbReference type="Pfam" id="PF07669"/>
    </source>
</evidence>
<dbReference type="HOGENOM" id="CLU_024181_1_0_6"/>
<evidence type="ECO:0000313" key="9">
    <source>
        <dbReference type="EMBL" id="EHL31824.1"/>
    </source>
</evidence>
<keyword evidence="3" id="KW-0808">Transferase</keyword>
<dbReference type="PRINTS" id="PR00507">
    <property type="entry name" value="N12N6MTFRASE"/>
</dbReference>
<dbReference type="InterPro" id="IPR029063">
    <property type="entry name" value="SAM-dependent_MTases_sf"/>
</dbReference>
<evidence type="ECO:0000256" key="7">
    <source>
        <dbReference type="ARBA" id="ARBA00047942"/>
    </source>
</evidence>
<dbReference type="Gene3D" id="3.40.50.150">
    <property type="entry name" value="Vaccinia Virus protein VP39"/>
    <property type="match status" value="1"/>
</dbReference>
<feature type="domain" description="Type II methyltransferase M.TaqI-like" evidence="8">
    <location>
        <begin position="89"/>
        <end position="263"/>
    </location>
</feature>
<evidence type="ECO:0000256" key="1">
    <source>
        <dbReference type="ARBA" id="ARBA00011900"/>
    </source>
</evidence>
<evidence type="ECO:0000313" key="10">
    <source>
        <dbReference type="Proteomes" id="UP000002770"/>
    </source>
</evidence>
<dbReference type="InterPro" id="IPR050953">
    <property type="entry name" value="N4_N6_ade-DNA_methylase"/>
</dbReference>
<protein>
    <recommendedName>
        <fullName evidence="1">site-specific DNA-methyltransferase (adenine-specific)</fullName>
        <ecNumber evidence="1">2.1.1.72</ecNumber>
    </recommendedName>
</protein>
<comment type="catalytic activity">
    <reaction evidence="7">
        <text>a 2'-deoxyadenosine in DNA + S-adenosyl-L-methionine = an N(6)-methyl-2'-deoxyadenosine in DNA + S-adenosyl-L-homocysteine + H(+)</text>
        <dbReference type="Rhea" id="RHEA:15197"/>
        <dbReference type="Rhea" id="RHEA-COMP:12418"/>
        <dbReference type="Rhea" id="RHEA-COMP:12419"/>
        <dbReference type="ChEBI" id="CHEBI:15378"/>
        <dbReference type="ChEBI" id="CHEBI:57856"/>
        <dbReference type="ChEBI" id="CHEBI:59789"/>
        <dbReference type="ChEBI" id="CHEBI:90615"/>
        <dbReference type="ChEBI" id="CHEBI:90616"/>
        <dbReference type="EC" id="2.1.1.72"/>
    </reaction>
</comment>
<evidence type="ECO:0000256" key="4">
    <source>
        <dbReference type="ARBA" id="ARBA00022691"/>
    </source>
</evidence>
<dbReference type="GO" id="GO:0009007">
    <property type="term" value="F:site-specific DNA-methyltransferase (adenine-specific) activity"/>
    <property type="evidence" value="ECO:0007669"/>
    <property type="project" value="UniProtKB-EC"/>
</dbReference>
<dbReference type="InParanoid" id="G9ELI9"/>
<dbReference type="GO" id="GO:0003677">
    <property type="term" value="F:DNA binding"/>
    <property type="evidence" value="ECO:0007669"/>
    <property type="project" value="UniProtKB-KW"/>
</dbReference>
<evidence type="ECO:0000256" key="3">
    <source>
        <dbReference type="ARBA" id="ARBA00022679"/>
    </source>
</evidence>
<dbReference type="Pfam" id="PF07669">
    <property type="entry name" value="Eco57I"/>
    <property type="match status" value="1"/>
</dbReference>
<dbReference type="eggNOG" id="COG0286">
    <property type="taxonomic scope" value="Bacteria"/>
</dbReference>
<dbReference type="EMBL" id="JH413808">
    <property type="protein sequence ID" value="EHL31824.1"/>
    <property type="molecule type" value="Genomic_DNA"/>
</dbReference>
<organism evidence="9 10">
    <name type="scientific">Legionella drancourtii LLAP12</name>
    <dbReference type="NCBI Taxonomy" id="658187"/>
    <lineage>
        <taxon>Bacteria</taxon>
        <taxon>Pseudomonadati</taxon>
        <taxon>Pseudomonadota</taxon>
        <taxon>Gammaproteobacteria</taxon>
        <taxon>Legionellales</taxon>
        <taxon>Legionellaceae</taxon>
        <taxon>Legionella</taxon>
    </lineage>
</organism>
<proteinExistence type="predicted"/>
<dbReference type="OrthoDB" id="9782445at2"/>